<reference evidence="1" key="1">
    <citation type="journal article" date="2014" name="Nat. Genet.">
        <title>Genome and transcriptome of the porcine whipworm Trichuris suis.</title>
        <authorList>
            <person name="Jex A.R."/>
            <person name="Nejsum P."/>
            <person name="Schwarz E.M."/>
            <person name="Hu L."/>
            <person name="Young N.D."/>
            <person name="Hall R.S."/>
            <person name="Korhonen P.K."/>
            <person name="Liao S."/>
            <person name="Thamsborg S."/>
            <person name="Xia J."/>
            <person name="Xu P."/>
            <person name="Wang S."/>
            <person name="Scheerlinck J.P."/>
            <person name="Hofmann A."/>
            <person name="Sternberg P.W."/>
            <person name="Wang J."/>
            <person name="Gasser R.B."/>
        </authorList>
    </citation>
    <scope>NUCLEOTIDE SEQUENCE [LARGE SCALE GENOMIC DNA]</scope>
    <source>
        <strain evidence="1">DCEP-RM93F</strain>
    </source>
</reference>
<organism evidence="1">
    <name type="scientific">Trichuris suis</name>
    <name type="common">pig whipworm</name>
    <dbReference type="NCBI Taxonomy" id="68888"/>
    <lineage>
        <taxon>Eukaryota</taxon>
        <taxon>Metazoa</taxon>
        <taxon>Ecdysozoa</taxon>
        <taxon>Nematoda</taxon>
        <taxon>Enoplea</taxon>
        <taxon>Dorylaimia</taxon>
        <taxon>Trichinellida</taxon>
        <taxon>Trichuridae</taxon>
        <taxon>Trichuris</taxon>
    </lineage>
</organism>
<dbReference type="Proteomes" id="UP000030758">
    <property type="component" value="Unassembled WGS sequence"/>
</dbReference>
<name>A0A085N4G4_9BILA</name>
<sequence>MEGEVLQQCYGIYDLREAKMTSTEKDKNRDSSASVCSAKTVTVAYGWSSTNRLLRPAAPVAYRTISQCWRKSAESG</sequence>
<evidence type="ECO:0000313" key="1">
    <source>
        <dbReference type="EMBL" id="KFD64360.1"/>
    </source>
</evidence>
<accession>A0A085N4G4</accession>
<dbReference type="AlphaFoldDB" id="A0A085N4G4"/>
<proteinExistence type="predicted"/>
<gene>
    <name evidence="1" type="ORF">M514_23384</name>
</gene>
<dbReference type="EMBL" id="KL367556">
    <property type="protein sequence ID" value="KFD64360.1"/>
    <property type="molecule type" value="Genomic_DNA"/>
</dbReference>
<protein>
    <submittedName>
        <fullName evidence="1">Uncharacterized protein</fullName>
    </submittedName>
</protein>